<name>A0A2T4IS97_9HYPH</name>
<organism evidence="2 3">
    <name type="scientific">Mesorhizobium helmanticense</name>
    <dbReference type="NCBI Taxonomy" id="1776423"/>
    <lineage>
        <taxon>Bacteria</taxon>
        <taxon>Pseudomonadati</taxon>
        <taxon>Pseudomonadota</taxon>
        <taxon>Alphaproteobacteria</taxon>
        <taxon>Hyphomicrobiales</taxon>
        <taxon>Phyllobacteriaceae</taxon>
        <taxon>Mesorhizobium</taxon>
    </lineage>
</organism>
<accession>A0A2T4IS97</accession>
<keyword evidence="1" id="KW-0732">Signal</keyword>
<dbReference type="EMBL" id="PZJX01000039">
    <property type="protein sequence ID" value="PTE08510.1"/>
    <property type="molecule type" value="Genomic_DNA"/>
</dbReference>
<comment type="caution">
    <text evidence="2">The sequence shown here is derived from an EMBL/GenBank/DDBJ whole genome shotgun (WGS) entry which is preliminary data.</text>
</comment>
<feature type="chain" id="PRO_5015717477" evidence="1">
    <location>
        <begin position="23"/>
        <end position="519"/>
    </location>
</feature>
<dbReference type="AlphaFoldDB" id="A0A2T4IS97"/>
<evidence type="ECO:0000256" key="1">
    <source>
        <dbReference type="SAM" id="SignalP"/>
    </source>
</evidence>
<dbReference type="RefSeq" id="WP_107651054.1">
    <property type="nucleotide sequence ID" value="NZ_PZJX01000039.1"/>
</dbReference>
<proteinExistence type="predicted"/>
<feature type="signal peptide" evidence="1">
    <location>
        <begin position="1"/>
        <end position="22"/>
    </location>
</feature>
<sequence>MSRLKATLFLVILICTTRTALAGDQLMDEAEQNALRIAKAWGIGSPRFVETDGKSIIATGGVDGIVSVGREFIAQIHARNDDTRRSAVTFVMLHELRHLEQANRLKEEFEDMAKRPLLECEADIQASRAIVLDLLLKIPDFSQKEHLAAASRSLEVFHDTWPGLVELLPASGMGQEHLTKRQRVLALQFGLWRAFGDRLVDEQDEKFRAVADRIFAQAGAQADLPVNDWGREVCERVVGEETQALAKIYFSIEPGDLEEDNTQTFRLSAKNNSYRDIMVSVTFLEGHYPKGQETNIENYVFTDATTSRALVKGGKSEILEAKMKLPSAPEGSDIFIWSLPFLDQALLSAKFLGPKRPPPSCGDNLVEFNDELDGTFLDMARLAGMARNRFSDVVAANNNNFGFESSVVESSLKVRGAMRTEIFITGDTAATVTFYDGPDEFKALSVFANQASQIKKRCTEPFAGIREWIGKDDQLPNLDIKRFTPYARASLVISKQTDDEEPEKPPEYWVYWVFHYNSP</sequence>
<gene>
    <name evidence="2" type="ORF">C9427_21325</name>
</gene>
<keyword evidence="3" id="KW-1185">Reference proteome</keyword>
<evidence type="ECO:0000313" key="3">
    <source>
        <dbReference type="Proteomes" id="UP000240259"/>
    </source>
</evidence>
<evidence type="ECO:0000313" key="2">
    <source>
        <dbReference type="EMBL" id="PTE08510.1"/>
    </source>
</evidence>
<reference evidence="2 3" key="1">
    <citation type="submission" date="2018-03" db="EMBL/GenBank/DDBJ databases">
        <title>Genome sequence of the symbiotic type strain Mesorhizobium helmanticense CSLC115NT isolated from Lotus corniculatus nodules.</title>
        <authorList>
            <person name="Sannazzaro A.I."/>
            <person name="Torres Tejerizo G.A."/>
            <person name="Dip D."/>
            <person name="Caballero M."/>
            <person name="Pistorio M."/>
            <person name="Estrella M.J."/>
        </authorList>
    </citation>
    <scope>NUCLEOTIDE SEQUENCE [LARGE SCALE GENOMIC DNA]</scope>
    <source>
        <strain evidence="2 3">CSLC115N</strain>
    </source>
</reference>
<protein>
    <submittedName>
        <fullName evidence="2">Uncharacterized protein</fullName>
    </submittedName>
</protein>
<dbReference type="Proteomes" id="UP000240259">
    <property type="component" value="Unassembled WGS sequence"/>
</dbReference>